<reference evidence="8 9" key="1">
    <citation type="journal article" date="2019" name="Nat. Commun.">
        <title>The antimicrobial potential of Streptomyces from insect microbiomes.</title>
        <authorList>
            <person name="Chevrette M.G."/>
            <person name="Carlson C.M."/>
            <person name="Ortega H.E."/>
            <person name="Thomas C."/>
            <person name="Ananiev G.E."/>
            <person name="Barns K.J."/>
            <person name="Book A.J."/>
            <person name="Cagnazzo J."/>
            <person name="Carlos C."/>
            <person name="Flanigan W."/>
            <person name="Grubbs K.J."/>
            <person name="Horn H.A."/>
            <person name="Hoffmann F.M."/>
            <person name="Klassen J.L."/>
            <person name="Knack J.J."/>
            <person name="Lewin G.R."/>
            <person name="McDonald B.R."/>
            <person name="Muller L."/>
            <person name="Melo W.G.P."/>
            <person name="Pinto-Tomas A.A."/>
            <person name="Schmitz A."/>
            <person name="Wendt-Pienkowski E."/>
            <person name="Wildman S."/>
            <person name="Zhao M."/>
            <person name="Zhang F."/>
            <person name="Bugni T.S."/>
            <person name="Andes D.R."/>
            <person name="Pupo M.T."/>
            <person name="Currie C.R."/>
        </authorList>
    </citation>
    <scope>NUCLEOTIDE SEQUENCE [LARGE SCALE GENOMIC DNA]</scope>
    <source>
        <strain evidence="8 9">SID5840</strain>
    </source>
</reference>
<dbReference type="InterPro" id="IPR002994">
    <property type="entry name" value="Surf1/Shy1"/>
</dbReference>
<dbReference type="EMBL" id="WWHY01000001">
    <property type="protein sequence ID" value="MYR32760.1"/>
    <property type="molecule type" value="Genomic_DNA"/>
</dbReference>
<feature type="region of interest" description="Disordered" evidence="7">
    <location>
        <begin position="258"/>
        <end position="295"/>
    </location>
</feature>
<dbReference type="GO" id="GO:0005886">
    <property type="term" value="C:plasma membrane"/>
    <property type="evidence" value="ECO:0007669"/>
    <property type="project" value="UniProtKB-SubCell"/>
</dbReference>
<comment type="subcellular location">
    <subcellularLocation>
        <location evidence="6">Cell membrane</location>
        <topology evidence="6">Multi-pass membrane protein</topology>
    </subcellularLocation>
    <subcellularLocation>
        <location evidence="1">Membrane</location>
    </subcellularLocation>
</comment>
<name>A0A7K2IS01_9ACTN</name>
<evidence type="ECO:0000313" key="9">
    <source>
        <dbReference type="Proteomes" id="UP000467124"/>
    </source>
</evidence>
<keyword evidence="6" id="KW-1003">Cell membrane</keyword>
<dbReference type="Pfam" id="PF02104">
    <property type="entry name" value="SURF1"/>
    <property type="match status" value="1"/>
</dbReference>
<dbReference type="PROSITE" id="PS50895">
    <property type="entry name" value="SURF1"/>
    <property type="match status" value="1"/>
</dbReference>
<evidence type="ECO:0000256" key="6">
    <source>
        <dbReference type="RuleBase" id="RU363076"/>
    </source>
</evidence>
<keyword evidence="3 6" id="KW-0812">Transmembrane</keyword>
<dbReference type="PANTHER" id="PTHR23427">
    <property type="entry name" value="SURFEIT LOCUS PROTEIN"/>
    <property type="match status" value="1"/>
</dbReference>
<feature type="transmembrane region" description="Helical" evidence="6">
    <location>
        <begin position="23"/>
        <end position="42"/>
    </location>
</feature>
<evidence type="ECO:0000256" key="2">
    <source>
        <dbReference type="ARBA" id="ARBA00007165"/>
    </source>
</evidence>
<dbReference type="AlphaFoldDB" id="A0A7K2IS01"/>
<evidence type="ECO:0000256" key="3">
    <source>
        <dbReference type="ARBA" id="ARBA00022692"/>
    </source>
</evidence>
<comment type="similarity">
    <text evidence="2 6">Belongs to the SURF1 family.</text>
</comment>
<proteinExistence type="inferred from homology"/>
<evidence type="ECO:0000256" key="1">
    <source>
        <dbReference type="ARBA" id="ARBA00004370"/>
    </source>
</evidence>
<accession>A0A7K2IS01</accession>
<evidence type="ECO:0000256" key="5">
    <source>
        <dbReference type="ARBA" id="ARBA00023136"/>
    </source>
</evidence>
<dbReference type="Proteomes" id="UP000467124">
    <property type="component" value="Unassembled WGS sequence"/>
</dbReference>
<feature type="transmembrane region" description="Helical" evidence="6">
    <location>
        <begin position="233"/>
        <end position="250"/>
    </location>
</feature>
<evidence type="ECO:0000313" key="8">
    <source>
        <dbReference type="EMBL" id="MYR32760.1"/>
    </source>
</evidence>
<gene>
    <name evidence="8" type="ORF">GTW20_10845</name>
</gene>
<protein>
    <recommendedName>
        <fullName evidence="6">SURF1-like protein</fullName>
    </recommendedName>
</protein>
<sequence length="295" mass="32632">MVRSEPSHNLEDVLKVLFSRRMLAFHALVVLLVPAFIWLGFWQLDRAGQRASAVDLQRGNLAAEPVSVDEIASVDEPVSRDDRWRTIEATGTWDTDHQLLLRNRDGSQGVGFHVLTPLITEDGTGLLVNRGWIERGETAQDTPEIPEVPEGTVELTGRLQIGETEENTGLHGRDGLPEGQIMIVDVAELSDELPYPIYDGYMELTGQDPAPEFVPEYVELREEDSGMSASYAVQWWVFSVVAVIGWIVLIRRELRDARQEDSEGDGALTNGDTGGGPAGETSGVDEEEQVPRTRT</sequence>
<dbReference type="PANTHER" id="PTHR23427:SF2">
    <property type="entry name" value="SURFEIT LOCUS PROTEIN 1"/>
    <property type="match status" value="1"/>
</dbReference>
<keyword evidence="4 6" id="KW-1133">Transmembrane helix</keyword>
<evidence type="ECO:0000256" key="7">
    <source>
        <dbReference type="SAM" id="MobiDB-lite"/>
    </source>
</evidence>
<dbReference type="InterPro" id="IPR045214">
    <property type="entry name" value="Surf1/Surf4"/>
</dbReference>
<comment type="caution">
    <text evidence="8">The sequence shown here is derived from an EMBL/GenBank/DDBJ whole genome shotgun (WGS) entry which is preliminary data.</text>
</comment>
<evidence type="ECO:0000256" key="4">
    <source>
        <dbReference type="ARBA" id="ARBA00022989"/>
    </source>
</evidence>
<keyword evidence="5 6" id="KW-0472">Membrane</keyword>
<organism evidence="8 9">
    <name type="scientific">Nocardiopsis alba</name>
    <dbReference type="NCBI Taxonomy" id="53437"/>
    <lineage>
        <taxon>Bacteria</taxon>
        <taxon>Bacillati</taxon>
        <taxon>Actinomycetota</taxon>
        <taxon>Actinomycetes</taxon>
        <taxon>Streptosporangiales</taxon>
        <taxon>Nocardiopsidaceae</taxon>
        <taxon>Nocardiopsis</taxon>
    </lineage>
</organism>
<dbReference type="CDD" id="cd06662">
    <property type="entry name" value="SURF1"/>
    <property type="match status" value="1"/>
</dbReference>